<dbReference type="InterPro" id="IPR012902">
    <property type="entry name" value="N_methyl_site"/>
</dbReference>
<dbReference type="NCBIfam" id="TIGR02523">
    <property type="entry name" value="type_IV_pilV"/>
    <property type="match status" value="1"/>
</dbReference>
<protein>
    <submittedName>
        <fullName evidence="2">Type IV pilus modification protein PilV</fullName>
    </submittedName>
</protein>
<dbReference type="PROSITE" id="PS00409">
    <property type="entry name" value="PROKAR_NTER_METHYL"/>
    <property type="match status" value="1"/>
</dbReference>
<dbReference type="EMBL" id="JAAGSC010000023">
    <property type="protein sequence ID" value="NDY94275.1"/>
    <property type="molecule type" value="Genomic_DNA"/>
</dbReference>
<keyword evidence="3" id="KW-1185">Reference proteome</keyword>
<feature type="transmembrane region" description="Helical" evidence="1">
    <location>
        <begin position="21"/>
        <end position="41"/>
    </location>
</feature>
<dbReference type="Pfam" id="PF07963">
    <property type="entry name" value="N_methyl"/>
    <property type="match status" value="1"/>
</dbReference>
<dbReference type="InterPro" id="IPR013362">
    <property type="entry name" value="Pilus_4_PilV"/>
</dbReference>
<accession>A0A845V2P5</accession>
<reference evidence="2 3" key="1">
    <citation type="submission" date="2020-02" db="EMBL/GenBank/DDBJ databases">
        <authorList>
            <person name="Zhang X.-Y."/>
        </authorList>
    </citation>
    <scope>NUCLEOTIDE SEQUENCE [LARGE SCALE GENOMIC DNA]</scope>
    <source>
        <strain evidence="2 3">C33</strain>
    </source>
</reference>
<keyword evidence="1" id="KW-0812">Transmembrane</keyword>
<evidence type="ECO:0000256" key="1">
    <source>
        <dbReference type="SAM" id="Phobius"/>
    </source>
</evidence>
<keyword evidence="1" id="KW-1133">Transmembrane helix</keyword>
<gene>
    <name evidence="2" type="primary">pilV</name>
    <name evidence="2" type="ORF">G3I74_00830</name>
</gene>
<evidence type="ECO:0000313" key="2">
    <source>
        <dbReference type="EMBL" id="NDY94275.1"/>
    </source>
</evidence>
<sequence>MPVIRPRPNRTSSSRAAGFTLIEILVAVLILSFGLLGLAALNLTGLQGSQASYERSVAVMQANDLVERMWAGLCDLYDDDGDFVEAEADTIKAAWEAQQQGTLAGTGWSSPALDYQDAADSVGTVIELTIRWNERTARDGEPATIEFVHNFRLPRVDCST</sequence>
<dbReference type="NCBIfam" id="TIGR02532">
    <property type="entry name" value="IV_pilin_GFxxxE"/>
    <property type="match status" value="1"/>
</dbReference>
<dbReference type="Proteomes" id="UP000484885">
    <property type="component" value="Unassembled WGS sequence"/>
</dbReference>
<comment type="caution">
    <text evidence="2">The sequence shown here is derived from an EMBL/GenBank/DDBJ whole genome shotgun (WGS) entry which is preliminary data.</text>
</comment>
<evidence type="ECO:0000313" key="3">
    <source>
        <dbReference type="Proteomes" id="UP000484885"/>
    </source>
</evidence>
<proteinExistence type="predicted"/>
<name>A0A845V2P5_9GAMM</name>
<dbReference type="AlphaFoldDB" id="A0A845V2P5"/>
<dbReference type="RefSeq" id="WP_164209093.1">
    <property type="nucleotide sequence ID" value="NZ_JAAGSC010000023.1"/>
</dbReference>
<organism evidence="2 3">
    <name type="scientific">Wenzhouxiangella limi</name>
    <dbReference type="NCBI Taxonomy" id="2707351"/>
    <lineage>
        <taxon>Bacteria</taxon>
        <taxon>Pseudomonadati</taxon>
        <taxon>Pseudomonadota</taxon>
        <taxon>Gammaproteobacteria</taxon>
        <taxon>Chromatiales</taxon>
        <taxon>Wenzhouxiangellaceae</taxon>
        <taxon>Wenzhouxiangella</taxon>
    </lineage>
</organism>
<keyword evidence="1" id="KW-0472">Membrane</keyword>